<evidence type="ECO:0000256" key="2">
    <source>
        <dbReference type="ARBA" id="ARBA00023125"/>
    </source>
</evidence>
<keyword evidence="1" id="KW-0805">Transcription regulation</keyword>
<dbReference type="PANTHER" id="PTHR30154:SF20">
    <property type="entry name" value="LEUCINE-RESPONSIVE REGULATORY PROTEIN"/>
    <property type="match status" value="1"/>
</dbReference>
<dbReference type="InterPro" id="IPR019887">
    <property type="entry name" value="Tscrpt_reg_AsnC/Lrp_C"/>
</dbReference>
<evidence type="ECO:0000256" key="1">
    <source>
        <dbReference type="ARBA" id="ARBA00023015"/>
    </source>
</evidence>
<organism evidence="5 6">
    <name type="scientific">Cohnella nanjingensis</name>
    <dbReference type="NCBI Taxonomy" id="1387779"/>
    <lineage>
        <taxon>Bacteria</taxon>
        <taxon>Bacillati</taxon>
        <taxon>Bacillota</taxon>
        <taxon>Bacilli</taxon>
        <taxon>Bacillales</taxon>
        <taxon>Paenibacillaceae</taxon>
        <taxon>Cohnella</taxon>
    </lineage>
</organism>
<comment type="caution">
    <text evidence="5">The sequence shown here is derived from an EMBL/GenBank/DDBJ whole genome shotgun (WGS) entry which is preliminary data.</text>
</comment>
<gene>
    <name evidence="5" type="ORF">H7C19_23730</name>
</gene>
<dbReference type="PANTHER" id="PTHR30154">
    <property type="entry name" value="LEUCINE-RESPONSIVE REGULATORY PROTEIN"/>
    <property type="match status" value="1"/>
</dbReference>
<dbReference type="InterPro" id="IPR000485">
    <property type="entry name" value="AsnC-type_HTH_dom"/>
</dbReference>
<evidence type="ECO:0000313" key="5">
    <source>
        <dbReference type="EMBL" id="MBB6673694.1"/>
    </source>
</evidence>
<dbReference type="InterPro" id="IPR036388">
    <property type="entry name" value="WH-like_DNA-bd_sf"/>
</dbReference>
<dbReference type="Pfam" id="PF01037">
    <property type="entry name" value="AsnC_trans_reg"/>
    <property type="match status" value="1"/>
</dbReference>
<dbReference type="InterPro" id="IPR019888">
    <property type="entry name" value="Tscrpt_reg_AsnC-like"/>
</dbReference>
<name>A0A7X0RU41_9BACL</name>
<dbReference type="Gene3D" id="1.10.10.10">
    <property type="entry name" value="Winged helix-like DNA-binding domain superfamily/Winged helix DNA-binding domain"/>
    <property type="match status" value="1"/>
</dbReference>
<reference evidence="5 6" key="1">
    <citation type="submission" date="2020-08" db="EMBL/GenBank/DDBJ databases">
        <title>Cohnella phylogeny.</title>
        <authorList>
            <person name="Dunlap C."/>
        </authorList>
    </citation>
    <scope>NUCLEOTIDE SEQUENCE [LARGE SCALE GENOMIC DNA]</scope>
    <source>
        <strain evidence="5 6">DSM 28246</strain>
    </source>
</reference>
<dbReference type="Pfam" id="PF13404">
    <property type="entry name" value="HTH_AsnC-type"/>
    <property type="match status" value="1"/>
</dbReference>
<dbReference type="SUPFAM" id="SSF46785">
    <property type="entry name" value="Winged helix' DNA-binding domain"/>
    <property type="match status" value="1"/>
</dbReference>
<protein>
    <submittedName>
        <fullName evidence="5">Lrp/AsnC family transcriptional regulator</fullName>
    </submittedName>
</protein>
<accession>A0A7X0RU41</accession>
<dbReference type="Proteomes" id="UP000547209">
    <property type="component" value="Unassembled WGS sequence"/>
</dbReference>
<proteinExistence type="predicted"/>
<keyword evidence="2" id="KW-0238">DNA-binding</keyword>
<dbReference type="PROSITE" id="PS00519">
    <property type="entry name" value="HTH_ASNC_1"/>
    <property type="match status" value="1"/>
</dbReference>
<dbReference type="AlphaFoldDB" id="A0A7X0RU41"/>
<dbReference type="PROSITE" id="PS50956">
    <property type="entry name" value="HTH_ASNC_2"/>
    <property type="match status" value="1"/>
</dbReference>
<dbReference type="InterPro" id="IPR019885">
    <property type="entry name" value="Tscrpt_reg_HTH_AsnC-type_CS"/>
</dbReference>
<dbReference type="GO" id="GO:0005829">
    <property type="term" value="C:cytosol"/>
    <property type="evidence" value="ECO:0007669"/>
    <property type="project" value="TreeGrafter"/>
</dbReference>
<dbReference type="SUPFAM" id="SSF54909">
    <property type="entry name" value="Dimeric alpha+beta barrel"/>
    <property type="match status" value="1"/>
</dbReference>
<dbReference type="SMART" id="SM00344">
    <property type="entry name" value="HTH_ASNC"/>
    <property type="match status" value="1"/>
</dbReference>
<dbReference type="Gene3D" id="3.30.70.920">
    <property type="match status" value="1"/>
</dbReference>
<dbReference type="InterPro" id="IPR036390">
    <property type="entry name" value="WH_DNA-bd_sf"/>
</dbReference>
<feature type="domain" description="HTH asnC-type" evidence="4">
    <location>
        <begin position="1"/>
        <end position="62"/>
    </location>
</feature>
<dbReference type="InterPro" id="IPR011008">
    <property type="entry name" value="Dimeric_a/b-barrel"/>
</dbReference>
<dbReference type="GO" id="GO:0043565">
    <property type="term" value="F:sequence-specific DNA binding"/>
    <property type="evidence" value="ECO:0007669"/>
    <property type="project" value="InterPro"/>
</dbReference>
<keyword evidence="6" id="KW-1185">Reference proteome</keyword>
<dbReference type="RefSeq" id="WP_185671555.1">
    <property type="nucleotide sequence ID" value="NZ_JACJVP010000041.1"/>
</dbReference>
<evidence type="ECO:0000313" key="6">
    <source>
        <dbReference type="Proteomes" id="UP000547209"/>
    </source>
</evidence>
<dbReference type="EMBL" id="JACJVP010000041">
    <property type="protein sequence ID" value="MBB6673694.1"/>
    <property type="molecule type" value="Genomic_DNA"/>
</dbReference>
<dbReference type="CDD" id="cd00090">
    <property type="entry name" value="HTH_ARSR"/>
    <property type="match status" value="1"/>
</dbReference>
<dbReference type="PRINTS" id="PR00033">
    <property type="entry name" value="HTHASNC"/>
</dbReference>
<keyword evidence="3" id="KW-0804">Transcription</keyword>
<sequence length="143" mass="15460">MDPIDQKILLLLQEQGRISMAELGRSVALSQPAATERVRRLEDSGAIARYRAEVSPAAVGKPIVAFLLFRAHACDAFAAFCRASPHVAECHRISGEYNYLLKVASASMAALEAFENECDKYGSSTTLIVLSTTVAHKPILPEG</sequence>
<dbReference type="InterPro" id="IPR011991">
    <property type="entry name" value="ArsR-like_HTH"/>
</dbReference>
<evidence type="ECO:0000259" key="4">
    <source>
        <dbReference type="PROSITE" id="PS50956"/>
    </source>
</evidence>
<evidence type="ECO:0000256" key="3">
    <source>
        <dbReference type="ARBA" id="ARBA00023163"/>
    </source>
</evidence>
<dbReference type="GO" id="GO:0043200">
    <property type="term" value="P:response to amino acid"/>
    <property type="evidence" value="ECO:0007669"/>
    <property type="project" value="TreeGrafter"/>
</dbReference>